<accession>A0A7S9RQS7</accession>
<evidence type="ECO:0000313" key="1">
    <source>
        <dbReference type="EMBL" id="QPH96227.1"/>
    </source>
</evidence>
<organism evidence="1 2">
    <name type="scientific">Campylobacter concisus</name>
    <dbReference type="NCBI Taxonomy" id="199"/>
    <lineage>
        <taxon>Bacteria</taxon>
        <taxon>Pseudomonadati</taxon>
        <taxon>Campylobacterota</taxon>
        <taxon>Epsilonproteobacteria</taxon>
        <taxon>Campylobacterales</taxon>
        <taxon>Campylobacteraceae</taxon>
        <taxon>Campylobacter</taxon>
    </lineage>
</organism>
<proteinExistence type="predicted"/>
<dbReference type="Proteomes" id="UP000594707">
    <property type="component" value="Chromosome"/>
</dbReference>
<protein>
    <submittedName>
        <fullName evidence="1">Uncharacterized protein</fullName>
    </submittedName>
</protein>
<reference evidence="1 2" key="1">
    <citation type="journal article" date="2018" name="Emerg. Microbes Infect.">
        <title>Genomic analysis of oral Campylobacter concisus strains identified a potential bacterial molecular marker associated with active Crohn's disease.</title>
        <authorList>
            <person name="Liu F."/>
            <person name="Ma R."/>
            <person name="Tay C.Y.A."/>
            <person name="Octavia S."/>
            <person name="Lan R."/>
            <person name="Chung H.K.L."/>
            <person name="Riordan S.M."/>
            <person name="Grimm M.C."/>
            <person name="Leong R.W."/>
            <person name="Tanaka M.M."/>
            <person name="Connor S."/>
            <person name="Zhang L."/>
        </authorList>
    </citation>
    <scope>NUCLEOTIDE SEQUENCE [LARGE SCALE GENOMIC DNA]</scope>
    <source>
        <strain evidence="1 2">P13UCO-S1</strain>
    </source>
</reference>
<name>A0A7S9RQS7_9BACT</name>
<dbReference type="AlphaFoldDB" id="A0A7S9RQS7"/>
<dbReference type="EMBL" id="CP060705">
    <property type="protein sequence ID" value="QPH96227.1"/>
    <property type="molecule type" value="Genomic_DNA"/>
</dbReference>
<dbReference type="RefSeq" id="WP_107856949.1">
    <property type="nucleotide sequence ID" value="NZ_CP060705.1"/>
</dbReference>
<sequence length="301" mass="34064">MINALNGLNQSFNYQDAFNKQPTTIANLGKVKISPNALDIKHLSLSGYSSNDKISIWGKMNGLDSSMGKDEVASLKNFVDSTKLWRLNSILTSEKNGFSVDEFNKTYKISTNVTNTLGALINNHDNGTLHLSREATNLLDSDLSIDDFKDKWLEFTAERILGEHANVKISFKDGALSYEQTSAKKRIEILGQAMPQRVSYADKNSKDEFLKFLKTSYEKGENIADVLQNIALVPVREDGDEDIEEEKFKPMQVTKKSVTYTDKDIKREFFEEFIRREVENGASFDDLVQKLNKIKPKDILA</sequence>
<gene>
    <name evidence="1" type="ORF">CVT08_02740</name>
</gene>
<evidence type="ECO:0000313" key="2">
    <source>
        <dbReference type="Proteomes" id="UP000594707"/>
    </source>
</evidence>